<accession>A0ABZ0WSQ0</accession>
<reference evidence="1 2" key="1">
    <citation type="submission" date="2023-12" db="EMBL/GenBank/DDBJ databases">
        <title>Genome sequencing and assembly of bacterial species from a model synthetic community.</title>
        <authorList>
            <person name="Hogle S.L."/>
        </authorList>
    </citation>
    <scope>NUCLEOTIDE SEQUENCE [LARGE SCALE GENOMIC DNA]</scope>
    <source>
        <strain evidence="1 2">HAMBI 2494</strain>
    </source>
</reference>
<proteinExistence type="predicted"/>
<gene>
    <name evidence="1" type="ORF">U0042_12445</name>
</gene>
<evidence type="ECO:0000313" key="1">
    <source>
        <dbReference type="EMBL" id="WQD80420.1"/>
    </source>
</evidence>
<sequence length="113" mass="12759">MAQLRVLTVEDDAVTANEFIDELRKCAFEVDWTDNAVKYVSPTYRGLTAEAMYAAVAPAWHRSAACCTLERVQQASPLSAFRTCGPWRSSLIIERTGSGRWPEPAWRHLPMEE</sequence>
<dbReference type="Proteomes" id="UP001325479">
    <property type="component" value="Chromosome"/>
</dbReference>
<organism evidence="1 2">
    <name type="scientific">Paraburkholderia kururiensis</name>
    <dbReference type="NCBI Taxonomy" id="984307"/>
    <lineage>
        <taxon>Bacteria</taxon>
        <taxon>Pseudomonadati</taxon>
        <taxon>Pseudomonadota</taxon>
        <taxon>Betaproteobacteria</taxon>
        <taxon>Burkholderiales</taxon>
        <taxon>Burkholderiaceae</taxon>
        <taxon>Paraburkholderia</taxon>
    </lineage>
</organism>
<keyword evidence="2" id="KW-1185">Reference proteome</keyword>
<name>A0ABZ0WSQ0_9BURK</name>
<protein>
    <submittedName>
        <fullName evidence="1">Uncharacterized protein</fullName>
    </submittedName>
</protein>
<evidence type="ECO:0000313" key="2">
    <source>
        <dbReference type="Proteomes" id="UP001325479"/>
    </source>
</evidence>
<dbReference type="EMBL" id="CP139965">
    <property type="protein sequence ID" value="WQD80420.1"/>
    <property type="molecule type" value="Genomic_DNA"/>
</dbReference>
<dbReference type="RefSeq" id="WP_232833373.1">
    <property type="nucleotide sequence ID" value="NZ_CP139965.1"/>
</dbReference>